<sequence length="142" mass="16453">MHDLMNAFRKHRREFQATHGRLPTETELATRMGITEAKLRQIDCNAASRLADVKPQPEAVQERTMMRDDLAELLRSKLTEREASVLRMRYGFDDGRARTLEEIGRGLQVTRERVRQIETKALQKLRSPGCAQKLSDYLEDQV</sequence>
<dbReference type="CDD" id="cd06171">
    <property type="entry name" value="Sigma70_r4"/>
    <property type="match status" value="1"/>
</dbReference>
<dbReference type="Pfam" id="PF04545">
    <property type="entry name" value="Sigma70_r4"/>
    <property type="match status" value="1"/>
</dbReference>
<dbReference type="InterPro" id="IPR013324">
    <property type="entry name" value="RNA_pol_sigma_r3/r4-like"/>
</dbReference>
<evidence type="ECO:0000313" key="3">
    <source>
        <dbReference type="EnsemblProtists" id="EOD27561"/>
    </source>
</evidence>
<organism evidence="3 4">
    <name type="scientific">Emiliania huxleyi (strain CCMP1516)</name>
    <dbReference type="NCBI Taxonomy" id="280463"/>
    <lineage>
        <taxon>Eukaryota</taxon>
        <taxon>Haptista</taxon>
        <taxon>Haptophyta</taxon>
        <taxon>Prymnesiophyceae</taxon>
        <taxon>Isochrysidales</taxon>
        <taxon>Noelaerhabdaceae</taxon>
        <taxon>Emiliania</taxon>
    </lineage>
</organism>
<dbReference type="Pfam" id="PF04539">
    <property type="entry name" value="Sigma70_r3"/>
    <property type="match status" value="1"/>
</dbReference>
<dbReference type="AlphaFoldDB" id="A0A0D3JVM6"/>
<proteinExistence type="inferred from homology"/>
<evidence type="ECO:0000259" key="2">
    <source>
        <dbReference type="PROSITE" id="PS00716"/>
    </source>
</evidence>
<dbReference type="RefSeq" id="XP_005779990.1">
    <property type="nucleotide sequence ID" value="XM_005779933.1"/>
</dbReference>
<dbReference type="PANTHER" id="PTHR30603:SF60">
    <property type="entry name" value="RNA POLYMERASE SIGMA FACTOR RPOD"/>
    <property type="match status" value="1"/>
</dbReference>
<dbReference type="PROSITE" id="PS00716">
    <property type="entry name" value="SIGMA70_2"/>
    <property type="match status" value="1"/>
</dbReference>
<dbReference type="KEGG" id="ehx:EMIHUDRAFT_314972"/>
<dbReference type="Proteomes" id="UP000013827">
    <property type="component" value="Unassembled WGS sequence"/>
</dbReference>
<comment type="similarity">
    <text evidence="1">Belongs to the sigma-70 factor family.</text>
</comment>
<accession>A0A0D3JVM6</accession>
<name>A0A0D3JVM6_EMIH1</name>
<reference evidence="3" key="2">
    <citation type="submission" date="2024-10" db="UniProtKB">
        <authorList>
            <consortium name="EnsemblProtists"/>
        </authorList>
    </citation>
    <scope>IDENTIFICATION</scope>
</reference>
<keyword evidence="4" id="KW-1185">Reference proteome</keyword>
<dbReference type="InterPro" id="IPR036388">
    <property type="entry name" value="WH-like_DNA-bd_sf"/>
</dbReference>
<dbReference type="EnsemblProtists" id="EOD27561">
    <property type="protein sequence ID" value="EOD27561"/>
    <property type="gene ID" value="EMIHUDRAFT_314972"/>
</dbReference>
<dbReference type="HOGENOM" id="CLU_1819443_0_0_1"/>
<dbReference type="InterPro" id="IPR050239">
    <property type="entry name" value="Sigma-70_RNA_pol_init_factors"/>
</dbReference>
<dbReference type="STRING" id="2903.R1EX60"/>
<protein>
    <recommendedName>
        <fullName evidence="2">RNA polymerase sigma-70 domain-containing protein</fullName>
    </recommendedName>
</protein>
<dbReference type="PRINTS" id="PR00046">
    <property type="entry name" value="SIGMA70FCT"/>
</dbReference>
<dbReference type="NCBIfam" id="TIGR02937">
    <property type="entry name" value="sigma70-ECF"/>
    <property type="match status" value="1"/>
</dbReference>
<dbReference type="InterPro" id="IPR014284">
    <property type="entry name" value="RNA_pol_sigma-70_dom"/>
</dbReference>
<dbReference type="SUPFAM" id="SSF88659">
    <property type="entry name" value="Sigma3 and sigma4 domains of RNA polymerase sigma factors"/>
    <property type="match status" value="2"/>
</dbReference>
<dbReference type="GeneID" id="17273105"/>
<reference evidence="4" key="1">
    <citation type="journal article" date="2013" name="Nature">
        <title>Pan genome of the phytoplankton Emiliania underpins its global distribution.</title>
        <authorList>
            <person name="Read B.A."/>
            <person name="Kegel J."/>
            <person name="Klute M.J."/>
            <person name="Kuo A."/>
            <person name="Lefebvre S.C."/>
            <person name="Maumus F."/>
            <person name="Mayer C."/>
            <person name="Miller J."/>
            <person name="Monier A."/>
            <person name="Salamov A."/>
            <person name="Young J."/>
            <person name="Aguilar M."/>
            <person name="Claverie J.M."/>
            <person name="Frickenhaus S."/>
            <person name="Gonzalez K."/>
            <person name="Herman E.K."/>
            <person name="Lin Y.C."/>
            <person name="Napier J."/>
            <person name="Ogata H."/>
            <person name="Sarno A.F."/>
            <person name="Shmutz J."/>
            <person name="Schroeder D."/>
            <person name="de Vargas C."/>
            <person name="Verret F."/>
            <person name="von Dassow P."/>
            <person name="Valentin K."/>
            <person name="Van de Peer Y."/>
            <person name="Wheeler G."/>
            <person name="Dacks J.B."/>
            <person name="Delwiche C.F."/>
            <person name="Dyhrman S.T."/>
            <person name="Glockner G."/>
            <person name="John U."/>
            <person name="Richards T."/>
            <person name="Worden A.Z."/>
            <person name="Zhang X."/>
            <person name="Grigoriev I.V."/>
            <person name="Allen A.E."/>
            <person name="Bidle K."/>
            <person name="Borodovsky M."/>
            <person name="Bowler C."/>
            <person name="Brownlee C."/>
            <person name="Cock J.M."/>
            <person name="Elias M."/>
            <person name="Gladyshev V.N."/>
            <person name="Groth M."/>
            <person name="Guda C."/>
            <person name="Hadaegh A."/>
            <person name="Iglesias-Rodriguez M.D."/>
            <person name="Jenkins J."/>
            <person name="Jones B.M."/>
            <person name="Lawson T."/>
            <person name="Leese F."/>
            <person name="Lindquist E."/>
            <person name="Lobanov A."/>
            <person name="Lomsadze A."/>
            <person name="Malik S.B."/>
            <person name="Marsh M.E."/>
            <person name="Mackinder L."/>
            <person name="Mock T."/>
            <person name="Mueller-Roeber B."/>
            <person name="Pagarete A."/>
            <person name="Parker M."/>
            <person name="Probert I."/>
            <person name="Quesneville H."/>
            <person name="Raines C."/>
            <person name="Rensing S.A."/>
            <person name="Riano-Pachon D.M."/>
            <person name="Richier S."/>
            <person name="Rokitta S."/>
            <person name="Shiraiwa Y."/>
            <person name="Soanes D.M."/>
            <person name="van der Giezen M."/>
            <person name="Wahlund T.M."/>
            <person name="Williams B."/>
            <person name="Wilson W."/>
            <person name="Wolfe G."/>
            <person name="Wurch L.L."/>
        </authorList>
    </citation>
    <scope>NUCLEOTIDE SEQUENCE</scope>
</reference>
<feature type="domain" description="RNA polymerase sigma-70" evidence="2">
    <location>
        <begin position="99"/>
        <end position="125"/>
    </location>
</feature>
<dbReference type="GO" id="GO:0006352">
    <property type="term" value="P:DNA-templated transcription initiation"/>
    <property type="evidence" value="ECO:0007669"/>
    <property type="project" value="InterPro"/>
</dbReference>
<dbReference type="GO" id="GO:0003700">
    <property type="term" value="F:DNA-binding transcription factor activity"/>
    <property type="evidence" value="ECO:0007669"/>
    <property type="project" value="InterPro"/>
</dbReference>
<dbReference type="PANTHER" id="PTHR30603">
    <property type="entry name" value="RNA POLYMERASE SIGMA FACTOR RPO"/>
    <property type="match status" value="1"/>
</dbReference>
<evidence type="ECO:0000256" key="1">
    <source>
        <dbReference type="ARBA" id="ARBA00007788"/>
    </source>
</evidence>
<dbReference type="InterPro" id="IPR007630">
    <property type="entry name" value="RNA_pol_sigma70_r4"/>
</dbReference>
<dbReference type="InterPro" id="IPR007624">
    <property type="entry name" value="RNA_pol_sigma70_r3"/>
</dbReference>
<dbReference type="InterPro" id="IPR000943">
    <property type="entry name" value="RNA_pol_sigma70"/>
</dbReference>
<evidence type="ECO:0000313" key="4">
    <source>
        <dbReference type="Proteomes" id="UP000013827"/>
    </source>
</evidence>
<dbReference type="PaxDb" id="2903-EOD27561"/>
<dbReference type="Gene3D" id="1.10.10.10">
    <property type="entry name" value="Winged helix-like DNA-binding domain superfamily/Winged helix DNA-binding domain"/>
    <property type="match status" value="2"/>
</dbReference>